<evidence type="ECO:0000313" key="1">
    <source>
        <dbReference type="EMBL" id="MBB4948594.1"/>
    </source>
</evidence>
<dbReference type="EMBL" id="JACHJR010000001">
    <property type="protein sequence ID" value="MBB4948594.1"/>
    <property type="molecule type" value="Genomic_DNA"/>
</dbReference>
<protein>
    <submittedName>
        <fullName evidence="1">Uncharacterized protein</fullName>
    </submittedName>
</protein>
<proteinExistence type="predicted"/>
<keyword evidence="2" id="KW-1185">Reference proteome</keyword>
<sequence>MSWGSPAFPGIGTDEIMGRIATRWGLSVERHPAREGIPGRLEAKKVLPEGFTLWVRLNRDAGGHPHRVECMAENSVSPQVAATLAECAEITFDGTATPRPRTWIAEQLALAAKPDGPHESVGTLADSGFDLRLVARTSSTILTITRTAP</sequence>
<organism evidence="1 2">
    <name type="scientific">Kitasatospora gansuensis</name>
    <dbReference type="NCBI Taxonomy" id="258050"/>
    <lineage>
        <taxon>Bacteria</taxon>
        <taxon>Bacillati</taxon>
        <taxon>Actinomycetota</taxon>
        <taxon>Actinomycetes</taxon>
        <taxon>Kitasatosporales</taxon>
        <taxon>Streptomycetaceae</taxon>
        <taxon>Kitasatospora</taxon>
    </lineage>
</organism>
<dbReference type="AlphaFoldDB" id="A0A7W7SDQ6"/>
<gene>
    <name evidence="1" type="ORF">F4556_004129</name>
</gene>
<name>A0A7W7SDQ6_9ACTN</name>
<reference evidence="1 2" key="1">
    <citation type="submission" date="2020-08" db="EMBL/GenBank/DDBJ databases">
        <title>Sequencing the genomes of 1000 actinobacteria strains.</title>
        <authorList>
            <person name="Klenk H.-P."/>
        </authorList>
    </citation>
    <scope>NUCLEOTIDE SEQUENCE [LARGE SCALE GENOMIC DNA]</scope>
    <source>
        <strain evidence="1 2">DSM 44786</strain>
    </source>
</reference>
<accession>A0A7W7SDQ6</accession>
<dbReference type="Proteomes" id="UP000573327">
    <property type="component" value="Unassembled WGS sequence"/>
</dbReference>
<dbReference type="RefSeq" id="WP_184918356.1">
    <property type="nucleotide sequence ID" value="NZ_JACHJR010000001.1"/>
</dbReference>
<evidence type="ECO:0000313" key="2">
    <source>
        <dbReference type="Proteomes" id="UP000573327"/>
    </source>
</evidence>
<comment type="caution">
    <text evidence="1">The sequence shown here is derived from an EMBL/GenBank/DDBJ whole genome shotgun (WGS) entry which is preliminary data.</text>
</comment>